<evidence type="ECO:0000313" key="13">
    <source>
        <dbReference type="Proteomes" id="UP001319865"/>
    </source>
</evidence>
<dbReference type="SUPFAM" id="SSF52402">
    <property type="entry name" value="Adenine nucleotide alpha hydrolases-like"/>
    <property type="match status" value="1"/>
</dbReference>
<keyword evidence="1 9" id="KW-0820">tRNA-binding</keyword>
<evidence type="ECO:0000256" key="1">
    <source>
        <dbReference type="ARBA" id="ARBA00022555"/>
    </source>
</evidence>
<proteinExistence type="inferred from homology"/>
<dbReference type="InterPro" id="IPR023382">
    <property type="entry name" value="MnmA-like_central_sf"/>
</dbReference>
<feature type="binding site" evidence="9">
    <location>
        <begin position="8"/>
        <end position="15"/>
    </location>
    <ligand>
        <name>ATP</name>
        <dbReference type="ChEBI" id="CHEBI:30616"/>
    </ligand>
</feature>
<keyword evidence="3 9" id="KW-0819">tRNA processing</keyword>
<keyword evidence="5 9" id="KW-0067">ATP-binding</keyword>
<keyword evidence="2 9" id="KW-0808">Transferase</keyword>
<evidence type="ECO:0000259" key="11">
    <source>
        <dbReference type="Pfam" id="PF20259"/>
    </source>
</evidence>
<dbReference type="EC" id="2.8.1.13" evidence="9"/>
<evidence type="ECO:0000256" key="9">
    <source>
        <dbReference type="HAMAP-Rule" id="MF_00144"/>
    </source>
</evidence>
<feature type="site" description="Interaction with tRNA" evidence="9">
    <location>
        <position position="379"/>
    </location>
</feature>
<dbReference type="HAMAP" id="MF_00144">
    <property type="entry name" value="tRNA_thiouridyl_MnmA"/>
    <property type="match status" value="1"/>
</dbReference>
<organism evidence="12 13">
    <name type="scientific">Flavobacterium ammonificans</name>
    <dbReference type="NCBI Taxonomy" id="1751056"/>
    <lineage>
        <taxon>Bacteria</taxon>
        <taxon>Pseudomonadati</taxon>
        <taxon>Bacteroidota</taxon>
        <taxon>Flavobacteriia</taxon>
        <taxon>Flavobacteriales</taxon>
        <taxon>Flavobacteriaceae</taxon>
        <taxon>Flavobacterium</taxon>
    </lineage>
</organism>
<keyword evidence="9" id="KW-0963">Cytoplasm</keyword>
<dbReference type="InterPro" id="IPR004506">
    <property type="entry name" value="MnmA-like"/>
</dbReference>
<feature type="binding site" evidence="9">
    <location>
        <position position="125"/>
    </location>
    <ligand>
        <name>ATP</name>
        <dbReference type="ChEBI" id="CHEBI:30616"/>
    </ligand>
</feature>
<feature type="region of interest" description="Interaction with tRNA" evidence="9">
    <location>
        <begin position="151"/>
        <end position="153"/>
    </location>
</feature>
<name>A0ABM8HYR7_9FLAO</name>
<dbReference type="NCBIfam" id="NF001138">
    <property type="entry name" value="PRK00143.1"/>
    <property type="match status" value="1"/>
</dbReference>
<dbReference type="InterPro" id="IPR046885">
    <property type="entry name" value="MnmA-like_C"/>
</dbReference>
<feature type="region of interest" description="Interaction with target base in tRNA" evidence="9">
    <location>
        <begin position="96"/>
        <end position="98"/>
    </location>
</feature>
<feature type="domain" description="tRNA-specific 2-thiouridylase MnmA-like C-terminal" evidence="10">
    <location>
        <begin position="322"/>
        <end position="395"/>
    </location>
</feature>
<comment type="function">
    <text evidence="9">Catalyzes the 2-thiolation of uridine at the wobble position (U34) of tRNA, leading to the formation of s(2)U34.</text>
</comment>
<evidence type="ECO:0000256" key="5">
    <source>
        <dbReference type="ARBA" id="ARBA00022840"/>
    </source>
</evidence>
<dbReference type="CDD" id="cd01998">
    <property type="entry name" value="MnmA_TRMU-like"/>
    <property type="match status" value="1"/>
</dbReference>
<dbReference type="PANTHER" id="PTHR11933:SF5">
    <property type="entry name" value="MITOCHONDRIAL TRNA-SPECIFIC 2-THIOURIDYLASE 1"/>
    <property type="match status" value="1"/>
</dbReference>
<feature type="active site" description="Nucleophile" evidence="9">
    <location>
        <position position="101"/>
    </location>
</feature>
<feature type="site" description="Interaction with tRNA" evidence="9">
    <location>
        <position position="126"/>
    </location>
</feature>
<dbReference type="Pfam" id="PF03054">
    <property type="entry name" value="tRNA_Me_trans"/>
    <property type="match status" value="1"/>
</dbReference>
<sequence length="396" mass="44319">MKKRVVVGLSGGVDSSVAAYLLQQQGYEVIGLFMKNWHDDSVTISNDCPWLEDSNDALLVAEKLGIPFQTVDLSEQYKEKIVDYMFNEYEKGRTPNPDVLCNREIKFDVFMKIALSLDADYVATGHYCQKGEIEVDGKTIFQLKAGADNNKDQSYFLCQLSQEQLAKALFPIGNLTKPEVREIAAQMDLITAEKKDSQGLCFIGKVRLPEFLQQKLQPKEGVIIQIDKNHPVYNSTQPEGLSLEELLAFESNKIQYSPDMGKIVGKHQGAHYFTTGQRKGLNVGGTTDPLFIIATDVITNTIYTGLTSHHPGLFKKALFIANSELHWVRTDLALAKGESMEVMARIRYRQPLQKATLYQFETGMYVAFEEPQSAITEGQFVAWHLGDELVGSGVIS</sequence>
<dbReference type="NCBIfam" id="TIGR00420">
    <property type="entry name" value="trmU"/>
    <property type="match status" value="1"/>
</dbReference>
<keyword evidence="7" id="KW-1015">Disulfide bond</keyword>
<evidence type="ECO:0000256" key="3">
    <source>
        <dbReference type="ARBA" id="ARBA00022694"/>
    </source>
</evidence>
<protein>
    <recommendedName>
        <fullName evidence="9">tRNA-specific 2-thiouridylase MnmA</fullName>
        <ecNumber evidence="9">2.8.1.13</ecNumber>
    </recommendedName>
</protein>
<evidence type="ECO:0000313" key="12">
    <source>
        <dbReference type="EMBL" id="BDB53626.1"/>
    </source>
</evidence>
<evidence type="ECO:0000256" key="4">
    <source>
        <dbReference type="ARBA" id="ARBA00022741"/>
    </source>
</evidence>
<reference evidence="12 13" key="1">
    <citation type="journal article" date="2022" name="Int. J. Syst. Evol. Microbiol.">
        <title>Flavobacterium ammonificans sp. nov. and Flavobacterium ammoniigenes sp. nov., ammonifying bacteria isolated from surface river water.</title>
        <authorList>
            <person name="Watanabe K."/>
            <person name="Kitamura T."/>
            <person name="Ogata Y."/>
            <person name="Shindo C."/>
            <person name="Suda W."/>
        </authorList>
    </citation>
    <scope>NUCLEOTIDE SEQUENCE [LARGE SCALE GENOMIC DNA]</scope>
    <source>
        <strain evidence="12 13">GENT11</strain>
    </source>
</reference>
<evidence type="ECO:0000256" key="6">
    <source>
        <dbReference type="ARBA" id="ARBA00022884"/>
    </source>
</evidence>
<keyword evidence="4 9" id="KW-0547">Nucleotide-binding</keyword>
<evidence type="ECO:0000256" key="2">
    <source>
        <dbReference type="ARBA" id="ARBA00022679"/>
    </source>
</evidence>
<comment type="catalytic activity">
    <reaction evidence="8 9">
        <text>S-sulfanyl-L-cysteinyl-[protein] + uridine(34) in tRNA + AH2 + ATP = 2-thiouridine(34) in tRNA + L-cysteinyl-[protein] + A + AMP + diphosphate + H(+)</text>
        <dbReference type="Rhea" id="RHEA:47032"/>
        <dbReference type="Rhea" id="RHEA-COMP:10131"/>
        <dbReference type="Rhea" id="RHEA-COMP:11726"/>
        <dbReference type="Rhea" id="RHEA-COMP:11727"/>
        <dbReference type="Rhea" id="RHEA-COMP:11728"/>
        <dbReference type="ChEBI" id="CHEBI:13193"/>
        <dbReference type="ChEBI" id="CHEBI:15378"/>
        <dbReference type="ChEBI" id="CHEBI:17499"/>
        <dbReference type="ChEBI" id="CHEBI:29950"/>
        <dbReference type="ChEBI" id="CHEBI:30616"/>
        <dbReference type="ChEBI" id="CHEBI:33019"/>
        <dbReference type="ChEBI" id="CHEBI:61963"/>
        <dbReference type="ChEBI" id="CHEBI:65315"/>
        <dbReference type="ChEBI" id="CHEBI:87170"/>
        <dbReference type="ChEBI" id="CHEBI:456215"/>
        <dbReference type="EC" id="2.8.1.13"/>
    </reaction>
</comment>
<comment type="caution">
    <text evidence="9">Lacks conserved residue(s) required for the propagation of feature annotation.</text>
</comment>
<dbReference type="Proteomes" id="UP001319865">
    <property type="component" value="Chromosome"/>
</dbReference>
<dbReference type="InterPro" id="IPR014729">
    <property type="entry name" value="Rossmann-like_a/b/a_fold"/>
</dbReference>
<comment type="similarity">
    <text evidence="9">Belongs to the MnmA/TRMU family.</text>
</comment>
<gene>
    <name evidence="9 12" type="primary">mnmA</name>
    <name evidence="12" type="ORF">GENT11_19380</name>
</gene>
<dbReference type="Pfam" id="PF20259">
    <property type="entry name" value="tRNA_Me_trans_M"/>
    <property type="match status" value="1"/>
</dbReference>
<evidence type="ECO:0000256" key="7">
    <source>
        <dbReference type="ARBA" id="ARBA00023157"/>
    </source>
</evidence>
<keyword evidence="6 9" id="KW-0694">RNA-binding</keyword>
<keyword evidence="13" id="KW-1185">Reference proteome</keyword>
<dbReference type="Gene3D" id="2.30.30.280">
    <property type="entry name" value="Adenine nucleotide alpha hydrolases-like domains"/>
    <property type="match status" value="1"/>
</dbReference>
<dbReference type="EMBL" id="AP025183">
    <property type="protein sequence ID" value="BDB53626.1"/>
    <property type="molecule type" value="Genomic_DNA"/>
</dbReference>
<feature type="active site" description="Cysteine persulfide intermediate" evidence="9">
    <location>
        <position position="201"/>
    </location>
</feature>
<dbReference type="Pfam" id="PF20258">
    <property type="entry name" value="tRNA_Me_trans_C"/>
    <property type="match status" value="1"/>
</dbReference>
<dbReference type="PANTHER" id="PTHR11933">
    <property type="entry name" value="TRNA 5-METHYLAMINOMETHYL-2-THIOURIDYLATE -METHYLTRANSFERASE"/>
    <property type="match status" value="1"/>
</dbReference>
<feature type="binding site" evidence="9">
    <location>
        <position position="34"/>
    </location>
    <ligand>
        <name>ATP</name>
        <dbReference type="ChEBI" id="CHEBI:30616"/>
    </ligand>
</feature>
<reference evidence="12 13" key="2">
    <citation type="journal article" date="2022" name="Microorganisms">
        <title>Complete Genome Sequences of Two Flavobacterium ammonificans Strains and a Flavobacterium ammoniigenes Strain of Ammonifying Bacterioplankton Isolated from Surface River Water.</title>
        <authorList>
            <person name="Suda W."/>
            <person name="Ogata Y."/>
            <person name="Shindo C."/>
            <person name="Watanabe K."/>
        </authorList>
    </citation>
    <scope>NUCLEOTIDE SEQUENCE [LARGE SCALE GENOMIC DNA]</scope>
    <source>
        <strain evidence="12 13">GENT11</strain>
    </source>
</reference>
<dbReference type="InterPro" id="IPR046884">
    <property type="entry name" value="MnmA-like_central"/>
</dbReference>
<dbReference type="Gene3D" id="3.40.50.620">
    <property type="entry name" value="HUPs"/>
    <property type="match status" value="1"/>
</dbReference>
<evidence type="ECO:0000259" key="10">
    <source>
        <dbReference type="Pfam" id="PF20258"/>
    </source>
</evidence>
<feature type="domain" description="tRNA-specific 2-thiouridylase MnmA-like central" evidence="11">
    <location>
        <begin position="257"/>
        <end position="304"/>
    </location>
</feature>
<evidence type="ECO:0000256" key="8">
    <source>
        <dbReference type="ARBA" id="ARBA00051542"/>
    </source>
</evidence>
<feature type="region of interest" description="Interaction with tRNA" evidence="9">
    <location>
        <begin position="347"/>
        <end position="348"/>
    </location>
</feature>
<accession>A0ABM8HYR7</accession>
<dbReference type="Gene3D" id="2.40.30.10">
    <property type="entry name" value="Translation factors"/>
    <property type="match status" value="1"/>
</dbReference>
<dbReference type="RefSeq" id="WP_229329957.1">
    <property type="nucleotide sequence ID" value="NZ_AP025183.1"/>
</dbReference>
<comment type="subcellular location">
    <subcellularLocation>
        <location evidence="9">Cytoplasm</location>
    </subcellularLocation>
</comment>